<dbReference type="GeneID" id="9184139"/>
<dbReference type="RefSeq" id="XP_002836476.1">
    <property type="nucleotide sequence ID" value="XM_002836430.1"/>
</dbReference>
<evidence type="ECO:0000313" key="2">
    <source>
        <dbReference type="Proteomes" id="UP000006911"/>
    </source>
</evidence>
<dbReference type="Proteomes" id="UP000006911">
    <property type="component" value="Unassembled WGS sequence"/>
</dbReference>
<accession>D5G824</accession>
<proteinExistence type="predicted"/>
<dbReference type="AlphaFoldDB" id="D5G824"/>
<gene>
    <name evidence="1" type="ORF">GSTUM_00002722001</name>
</gene>
<reference evidence="1 2" key="1">
    <citation type="journal article" date="2010" name="Nature">
        <title>Perigord black truffle genome uncovers evolutionary origins and mechanisms of symbiosis.</title>
        <authorList>
            <person name="Martin F."/>
            <person name="Kohler A."/>
            <person name="Murat C."/>
            <person name="Balestrini R."/>
            <person name="Coutinho P.M."/>
            <person name="Jaillon O."/>
            <person name="Montanini B."/>
            <person name="Morin E."/>
            <person name="Noel B."/>
            <person name="Percudani R."/>
            <person name="Porcel B."/>
            <person name="Rubini A."/>
            <person name="Amicucci A."/>
            <person name="Amselem J."/>
            <person name="Anthouard V."/>
            <person name="Arcioni S."/>
            <person name="Artiguenave F."/>
            <person name="Aury J.M."/>
            <person name="Ballario P."/>
            <person name="Bolchi A."/>
            <person name="Brenna A."/>
            <person name="Brun A."/>
            <person name="Buee M."/>
            <person name="Cantarel B."/>
            <person name="Chevalier G."/>
            <person name="Couloux A."/>
            <person name="Da Silva C."/>
            <person name="Denoeud F."/>
            <person name="Duplessis S."/>
            <person name="Ghignone S."/>
            <person name="Hilselberger B."/>
            <person name="Iotti M."/>
            <person name="Marcais B."/>
            <person name="Mello A."/>
            <person name="Miranda M."/>
            <person name="Pacioni G."/>
            <person name="Quesneville H."/>
            <person name="Riccioni C."/>
            <person name="Ruotolo R."/>
            <person name="Splivallo R."/>
            <person name="Stocchi V."/>
            <person name="Tisserant E."/>
            <person name="Viscomi A.R."/>
            <person name="Zambonelli A."/>
            <person name="Zampieri E."/>
            <person name="Henrissat B."/>
            <person name="Lebrun M.H."/>
            <person name="Paolocci F."/>
            <person name="Bonfante P."/>
            <person name="Ottonello S."/>
            <person name="Wincker P."/>
        </authorList>
    </citation>
    <scope>NUCLEOTIDE SEQUENCE [LARGE SCALE GENOMIC DNA]</scope>
    <source>
        <strain evidence="1 2">Mel28</strain>
    </source>
</reference>
<dbReference type="KEGG" id="tml:GSTUM_00002722001"/>
<dbReference type="InParanoid" id="D5G824"/>
<sequence>MPPQTPLSATSPIQSLYPTLIRPIIAPDFYQPLLADA</sequence>
<organism evidence="1 2">
    <name type="scientific">Tuber melanosporum (strain Mel28)</name>
    <name type="common">Perigord black truffle</name>
    <dbReference type="NCBI Taxonomy" id="656061"/>
    <lineage>
        <taxon>Eukaryota</taxon>
        <taxon>Fungi</taxon>
        <taxon>Dikarya</taxon>
        <taxon>Ascomycota</taxon>
        <taxon>Pezizomycotina</taxon>
        <taxon>Pezizomycetes</taxon>
        <taxon>Pezizales</taxon>
        <taxon>Tuberaceae</taxon>
        <taxon>Tuber</taxon>
    </lineage>
</organism>
<keyword evidence="2" id="KW-1185">Reference proteome</keyword>
<protein>
    <submittedName>
        <fullName evidence="1">(Perigord truffle) hypothetical protein</fullName>
    </submittedName>
</protein>
<dbReference type="HOGENOM" id="CLU_3351396_0_0_1"/>
<feature type="non-terminal residue" evidence="1">
    <location>
        <position position="37"/>
    </location>
</feature>
<evidence type="ECO:0000313" key="1">
    <source>
        <dbReference type="EMBL" id="CAZ80667.1"/>
    </source>
</evidence>
<name>D5G824_TUBMM</name>
<dbReference type="EMBL" id="FN430038">
    <property type="protein sequence ID" value="CAZ80667.1"/>
    <property type="molecule type" value="Genomic_DNA"/>
</dbReference>